<dbReference type="InterPro" id="IPR000847">
    <property type="entry name" value="LysR_HTH_N"/>
</dbReference>
<sequence length="318" mass="33871">MSAPSVPRPPARNETLRGGAIARRLDPTSLRLFRAAVEERSLAAAAEREAIALSAASRRIVELEERLCTTLLRRHDRGVTPTAAGEALMTHLVALFDLLDRIGADMDAFAAGERGHVRLQANMSAVSGFLPEALAGFLPAHPGIRLTLKERYTADILRAVASGAADLGLVSGTLPAPGLHATRWREERLVVVLPEGHPLLDRETLALADLDGVPFVGQSEETALQKLYRARAAAQGLALNERVNVSGFDGVRRMVEAGLGVAILPATAAKPYAAAMRIGLRPLSDPWAARPLVIVTRAPRTLSAAARVLIAHLTRPPG</sequence>
<keyword evidence="7" id="KW-1185">Reference proteome</keyword>
<comment type="similarity">
    <text evidence="1">Belongs to the LysR transcriptional regulatory family.</text>
</comment>
<dbReference type="InterPro" id="IPR050950">
    <property type="entry name" value="HTH-type_LysR_regulators"/>
</dbReference>
<dbReference type="RefSeq" id="WP_343897470.1">
    <property type="nucleotide sequence ID" value="NZ_BAAAFZ010000072.1"/>
</dbReference>
<dbReference type="EMBL" id="BAAAFZ010000072">
    <property type="protein sequence ID" value="GAA0600363.1"/>
    <property type="molecule type" value="Genomic_DNA"/>
</dbReference>
<dbReference type="InterPro" id="IPR036390">
    <property type="entry name" value="WH_DNA-bd_sf"/>
</dbReference>
<dbReference type="CDD" id="cd08421">
    <property type="entry name" value="PBP2_LTTR_like_1"/>
    <property type="match status" value="1"/>
</dbReference>
<dbReference type="Gene3D" id="3.40.190.290">
    <property type="match status" value="1"/>
</dbReference>
<dbReference type="Pfam" id="PF00126">
    <property type="entry name" value="HTH_1"/>
    <property type="match status" value="1"/>
</dbReference>
<evidence type="ECO:0000256" key="1">
    <source>
        <dbReference type="ARBA" id="ARBA00009437"/>
    </source>
</evidence>
<comment type="caution">
    <text evidence="6">The sequence shown here is derived from an EMBL/GenBank/DDBJ whole genome shotgun (WGS) entry which is preliminary data.</text>
</comment>
<dbReference type="PANTHER" id="PTHR30419">
    <property type="entry name" value="HTH-TYPE TRANSCRIPTIONAL REGULATOR YBHD"/>
    <property type="match status" value="1"/>
</dbReference>
<dbReference type="Proteomes" id="UP001501588">
    <property type="component" value="Unassembled WGS sequence"/>
</dbReference>
<evidence type="ECO:0000259" key="5">
    <source>
        <dbReference type="PROSITE" id="PS50931"/>
    </source>
</evidence>
<evidence type="ECO:0000256" key="2">
    <source>
        <dbReference type="ARBA" id="ARBA00023015"/>
    </source>
</evidence>
<evidence type="ECO:0000313" key="6">
    <source>
        <dbReference type="EMBL" id="GAA0600363.1"/>
    </source>
</evidence>
<keyword evidence="2" id="KW-0805">Transcription regulation</keyword>
<dbReference type="PANTHER" id="PTHR30419:SF2">
    <property type="entry name" value="LYSR FAMILY TRANSCRIPTIONAL REGULATOR"/>
    <property type="match status" value="1"/>
</dbReference>
<gene>
    <name evidence="6" type="ORF">GCM10009416_42980</name>
</gene>
<dbReference type="SUPFAM" id="SSF46785">
    <property type="entry name" value="Winged helix' DNA-binding domain"/>
    <property type="match status" value="1"/>
</dbReference>
<dbReference type="Gene3D" id="1.10.10.10">
    <property type="entry name" value="Winged helix-like DNA-binding domain superfamily/Winged helix DNA-binding domain"/>
    <property type="match status" value="1"/>
</dbReference>
<evidence type="ECO:0000256" key="3">
    <source>
        <dbReference type="ARBA" id="ARBA00023125"/>
    </source>
</evidence>
<keyword evidence="3" id="KW-0238">DNA-binding</keyword>
<dbReference type="SUPFAM" id="SSF53850">
    <property type="entry name" value="Periplasmic binding protein-like II"/>
    <property type="match status" value="1"/>
</dbReference>
<dbReference type="Pfam" id="PF03466">
    <property type="entry name" value="LysR_substrate"/>
    <property type="match status" value="1"/>
</dbReference>
<evidence type="ECO:0000313" key="7">
    <source>
        <dbReference type="Proteomes" id="UP001501588"/>
    </source>
</evidence>
<reference evidence="7" key="1">
    <citation type="journal article" date="2019" name="Int. J. Syst. Evol. Microbiol.">
        <title>The Global Catalogue of Microorganisms (GCM) 10K type strain sequencing project: providing services to taxonomists for standard genome sequencing and annotation.</title>
        <authorList>
            <consortium name="The Broad Institute Genomics Platform"/>
            <consortium name="The Broad Institute Genome Sequencing Center for Infectious Disease"/>
            <person name="Wu L."/>
            <person name="Ma J."/>
        </authorList>
    </citation>
    <scope>NUCLEOTIDE SEQUENCE [LARGE SCALE GENOMIC DNA]</scope>
    <source>
        <strain evidence="7">JCM 9933</strain>
    </source>
</reference>
<organism evidence="6 7">
    <name type="scientific">Craurococcus roseus</name>
    <dbReference type="NCBI Taxonomy" id="77585"/>
    <lineage>
        <taxon>Bacteria</taxon>
        <taxon>Pseudomonadati</taxon>
        <taxon>Pseudomonadota</taxon>
        <taxon>Alphaproteobacteria</taxon>
        <taxon>Acetobacterales</taxon>
        <taxon>Acetobacteraceae</taxon>
        <taxon>Craurococcus</taxon>
    </lineage>
</organism>
<accession>A0ABP3QZG3</accession>
<feature type="domain" description="HTH lysR-type" evidence="5">
    <location>
        <begin position="25"/>
        <end position="82"/>
    </location>
</feature>
<dbReference type="PROSITE" id="PS50931">
    <property type="entry name" value="HTH_LYSR"/>
    <property type="match status" value="1"/>
</dbReference>
<keyword evidence="4" id="KW-0804">Transcription</keyword>
<proteinExistence type="inferred from homology"/>
<protein>
    <submittedName>
        <fullName evidence="6">LysR substrate-binding domain-containing protein</fullName>
    </submittedName>
</protein>
<dbReference type="InterPro" id="IPR005119">
    <property type="entry name" value="LysR_subst-bd"/>
</dbReference>
<name>A0ABP3QZG3_9PROT</name>
<dbReference type="InterPro" id="IPR036388">
    <property type="entry name" value="WH-like_DNA-bd_sf"/>
</dbReference>
<evidence type="ECO:0000256" key="4">
    <source>
        <dbReference type="ARBA" id="ARBA00023163"/>
    </source>
</evidence>